<keyword evidence="1" id="KW-0808">Transferase</keyword>
<dbReference type="PANTHER" id="PTHR43235">
    <property type="entry name" value="GLUTAMINE AMIDOTRANSFERASE PB2B2.05-RELATED"/>
    <property type="match status" value="1"/>
</dbReference>
<dbReference type="GO" id="GO:0005829">
    <property type="term" value="C:cytosol"/>
    <property type="evidence" value="ECO:0007669"/>
    <property type="project" value="TreeGrafter"/>
</dbReference>
<dbReference type="SUPFAM" id="SSF52317">
    <property type="entry name" value="Class I glutamine amidotransferase-like"/>
    <property type="match status" value="1"/>
</dbReference>
<dbReference type="STRING" id="1830138.SAMN05443507_1022"/>
<evidence type="ECO:0000313" key="1">
    <source>
        <dbReference type="EMBL" id="SHJ61983.1"/>
    </source>
</evidence>
<dbReference type="PROSITE" id="PS51273">
    <property type="entry name" value="GATASE_TYPE_1"/>
    <property type="match status" value="1"/>
</dbReference>
<accession>A0A1M6KST0</accession>
<protein>
    <submittedName>
        <fullName evidence="1">Putative glutamine amidotransferase</fullName>
    </submittedName>
</protein>
<dbReference type="GO" id="GO:0016740">
    <property type="term" value="F:transferase activity"/>
    <property type="evidence" value="ECO:0007669"/>
    <property type="project" value="UniProtKB-KW"/>
</dbReference>
<dbReference type="Proteomes" id="UP000184016">
    <property type="component" value="Unassembled WGS sequence"/>
</dbReference>
<dbReference type="PANTHER" id="PTHR43235:SF1">
    <property type="entry name" value="GLUTAMINE AMIDOTRANSFERASE PB2B2.05-RELATED"/>
    <property type="match status" value="1"/>
</dbReference>
<dbReference type="AlphaFoldDB" id="A0A1M6KST0"/>
<dbReference type="InterPro" id="IPR029062">
    <property type="entry name" value="Class_I_gatase-like"/>
</dbReference>
<dbReference type="Gene3D" id="3.40.50.880">
    <property type="match status" value="1"/>
</dbReference>
<gene>
    <name evidence="1" type="ORF">SAMN05443507_1022</name>
</gene>
<dbReference type="Pfam" id="PF07722">
    <property type="entry name" value="Peptidase_C26"/>
    <property type="match status" value="1"/>
</dbReference>
<dbReference type="RefSeq" id="WP_072872773.1">
    <property type="nucleotide sequence ID" value="NZ_FRAF01000002.1"/>
</dbReference>
<dbReference type="InterPro" id="IPR044668">
    <property type="entry name" value="PuuD-like"/>
</dbReference>
<sequence>MAKPFILLTGMRETKPSRVPGMPLQAASVTDDYARGVERAGGLPLLVPYLEDMDHVKELVELSDGLLLTGGEDVAPEVYQEEPRHELGDLSPDRDRLEMTLIQAMHQKGKPIFGICRGMQMLNAVLGGTLYQDLRLEWEGNIQHAQRAPRNFLSHQVNLKDGSQIRSALGQVSELRVNSFHHQAVRKLAPGFQAVAFDPEGLVEAMESDNQETLMFAVQWHPENLWRDYPVFLGLFRLLVDAAAERKTKF</sequence>
<dbReference type="GO" id="GO:0006598">
    <property type="term" value="P:polyamine catabolic process"/>
    <property type="evidence" value="ECO:0007669"/>
    <property type="project" value="TreeGrafter"/>
</dbReference>
<dbReference type="OrthoDB" id="9813383at2"/>
<name>A0A1M6KST0_9BACL</name>
<keyword evidence="1" id="KW-0315">Glutamine amidotransferase</keyword>
<dbReference type="CDD" id="cd01745">
    <property type="entry name" value="GATase1_2"/>
    <property type="match status" value="1"/>
</dbReference>
<keyword evidence="2" id="KW-1185">Reference proteome</keyword>
<evidence type="ECO:0000313" key="2">
    <source>
        <dbReference type="Proteomes" id="UP000184016"/>
    </source>
</evidence>
<proteinExistence type="predicted"/>
<organism evidence="1 2">
    <name type="scientific">Alicyclobacillus tolerans</name>
    <dbReference type="NCBI Taxonomy" id="90970"/>
    <lineage>
        <taxon>Bacteria</taxon>
        <taxon>Bacillati</taxon>
        <taxon>Bacillota</taxon>
        <taxon>Bacilli</taxon>
        <taxon>Bacillales</taxon>
        <taxon>Alicyclobacillaceae</taxon>
        <taxon>Alicyclobacillus</taxon>
    </lineage>
</organism>
<dbReference type="InterPro" id="IPR011697">
    <property type="entry name" value="Peptidase_C26"/>
</dbReference>
<dbReference type="EMBL" id="FRAF01000002">
    <property type="protein sequence ID" value="SHJ61983.1"/>
    <property type="molecule type" value="Genomic_DNA"/>
</dbReference>
<dbReference type="GO" id="GO:0033969">
    <property type="term" value="F:gamma-glutamyl-gamma-aminobutyrate hydrolase activity"/>
    <property type="evidence" value="ECO:0007669"/>
    <property type="project" value="TreeGrafter"/>
</dbReference>
<dbReference type="FunFam" id="3.40.50.880:FF:000030">
    <property type="entry name" value="Gamma-glutamyl-gamma-aminobutyrate hydrolase PuuD"/>
    <property type="match status" value="1"/>
</dbReference>
<reference evidence="2" key="1">
    <citation type="submission" date="2016-11" db="EMBL/GenBank/DDBJ databases">
        <authorList>
            <person name="Varghese N."/>
            <person name="Submissions S."/>
        </authorList>
    </citation>
    <scope>NUCLEOTIDE SEQUENCE [LARGE SCALE GENOMIC DNA]</scope>
    <source>
        <strain evidence="2">USBA-503</strain>
    </source>
</reference>